<organism evidence="5 6">
    <name type="scientific">Chitinophaga alhagiae</name>
    <dbReference type="NCBI Taxonomy" id="2203219"/>
    <lineage>
        <taxon>Bacteria</taxon>
        <taxon>Pseudomonadati</taxon>
        <taxon>Bacteroidota</taxon>
        <taxon>Chitinophagia</taxon>
        <taxon>Chitinophagales</taxon>
        <taxon>Chitinophagaceae</taxon>
        <taxon>Chitinophaga</taxon>
    </lineage>
</organism>
<evidence type="ECO:0000256" key="1">
    <source>
        <dbReference type="ARBA" id="ARBA00004442"/>
    </source>
</evidence>
<name>A0ABM6WCD5_9BACT</name>
<dbReference type="SUPFAM" id="SSF56935">
    <property type="entry name" value="Porins"/>
    <property type="match status" value="1"/>
</dbReference>
<evidence type="ECO:0000256" key="3">
    <source>
        <dbReference type="ARBA" id="ARBA00023237"/>
    </source>
</evidence>
<dbReference type="Proteomes" id="UP000246099">
    <property type="component" value="Chromosome"/>
</dbReference>
<comment type="subcellular location">
    <subcellularLocation>
        <location evidence="1">Cell outer membrane</location>
    </subcellularLocation>
</comment>
<dbReference type="InterPro" id="IPR036942">
    <property type="entry name" value="Beta-barrel_TonB_sf"/>
</dbReference>
<proteinExistence type="predicted"/>
<dbReference type="Gene3D" id="2.40.170.20">
    <property type="entry name" value="TonB-dependent receptor, beta-barrel domain"/>
    <property type="match status" value="1"/>
</dbReference>
<dbReference type="Pfam" id="PF14905">
    <property type="entry name" value="OMP_b-brl_3"/>
    <property type="match status" value="1"/>
</dbReference>
<accession>A0ABM6WCD5</accession>
<protein>
    <recommendedName>
        <fullName evidence="4">Outer membrane protein beta-barrel domain-containing protein</fullName>
    </recommendedName>
</protein>
<dbReference type="InterPro" id="IPR041700">
    <property type="entry name" value="OMP_b-brl_3"/>
</dbReference>
<sequence>MAQKIPLCSLLVLAGTAVQGQQITGIVRNHQQQPLAAATVVLLRTDSSIAGTVRSNVSGLFSFDGVAAGRYLLQASHLGYGIFCCAPAVSPSAQNIIITLQPLAQQLEEVEVQSQRPPPVERRLDGLVYNPASDVVAAGSNAQDLLQRVPFITVNQDGEVLLHGNNVRVFINNKPAEFYSTNVPDLLRQLTAADIARIEVITHPSARYDAEGASAVLQIWLKRNRLRGLTGTLNANAHRLETGYTLKLNYRLSKIYGAAEVLQGFYNSYNNETSERHGLNTFANRQYTDNTSRGRTNFFTLEGGWEPDSTQSLDVLLRLGIFPVKRRNELEAQQLEQGDVSRAYSRTTWREAHYRYYLASLTYTRRFSRDRELSVIAGANNRVNRSGYTMQQVENAQQNYREKNINAGSNYDLMLQTDYVHPFSSSAKLETGLKYIARAVNSDYELYAFNNNTGYQHDSARSQLFDFLQNVAAVYASYEQGLGKWKIRAGLRYEYTQLKAQRQAHAVALQPYGTLVPNLLVYRDISSKVSTTLSYARRIRRPDPYHLTPAADYSDSLNITEGNPDLVPELLHHVEAGFSALFDNNSSLNLALYYDHADNSIQSTRVMHANGIIYNSYANLAGQRKAGASLNANMNIGQYFKLNTNLVYNYMEFRSSHTFTYNYMEASATATRQLPKGFGAEGNIRYSTRYPFLYGYVGNWLTYYLGVNKKLADGKYAVSIRFQNFLNPYNVSEGFFFGESYTENFTRRFRNPFVRAGFSYKFGKAYNNRPQRERRNAEGL</sequence>
<keyword evidence="3" id="KW-0998">Cell outer membrane</keyword>
<evidence type="ECO:0000256" key="2">
    <source>
        <dbReference type="ARBA" id="ARBA00023136"/>
    </source>
</evidence>
<evidence type="ECO:0000259" key="4">
    <source>
        <dbReference type="Pfam" id="PF14905"/>
    </source>
</evidence>
<gene>
    <name evidence="5" type="ORF">DLD77_08165</name>
</gene>
<dbReference type="SUPFAM" id="SSF49464">
    <property type="entry name" value="Carboxypeptidase regulatory domain-like"/>
    <property type="match status" value="1"/>
</dbReference>
<evidence type="ECO:0000313" key="6">
    <source>
        <dbReference type="Proteomes" id="UP000246099"/>
    </source>
</evidence>
<evidence type="ECO:0000313" key="5">
    <source>
        <dbReference type="EMBL" id="AWO01672.1"/>
    </source>
</evidence>
<feature type="domain" description="Outer membrane protein beta-barrel" evidence="4">
    <location>
        <begin position="372"/>
        <end position="760"/>
    </location>
</feature>
<dbReference type="Gene3D" id="2.60.40.1120">
    <property type="entry name" value="Carboxypeptidase-like, regulatory domain"/>
    <property type="match status" value="1"/>
</dbReference>
<keyword evidence="6" id="KW-1185">Reference proteome</keyword>
<dbReference type="EMBL" id="CP029600">
    <property type="protein sequence ID" value="AWO01672.1"/>
    <property type="molecule type" value="Genomic_DNA"/>
</dbReference>
<dbReference type="InterPro" id="IPR008969">
    <property type="entry name" value="CarboxyPept-like_regulatory"/>
</dbReference>
<dbReference type="Pfam" id="PF13620">
    <property type="entry name" value="CarboxypepD_reg"/>
    <property type="match status" value="1"/>
</dbReference>
<keyword evidence="2" id="KW-0472">Membrane</keyword>
<reference evidence="5 6" key="1">
    <citation type="submission" date="2018-05" db="EMBL/GenBank/DDBJ databases">
        <title>Chitinophaga sp. nov., isolated from rhizosphere soil of Alhagi.</title>
        <authorList>
            <person name="Liu Y."/>
        </authorList>
    </citation>
    <scope>NUCLEOTIDE SEQUENCE [LARGE SCALE GENOMIC DNA]</scope>
    <source>
        <strain evidence="5 6">T22</strain>
    </source>
</reference>
<dbReference type="RefSeq" id="WP_119077883.1">
    <property type="nucleotide sequence ID" value="NZ_CP029600.1"/>
</dbReference>